<dbReference type="EMBL" id="KJ451457">
    <property type="protein sequence ID" value="AHX71782.1"/>
    <property type="molecule type" value="Genomic_DNA"/>
</dbReference>
<dbReference type="EMBL" id="KJ451458">
    <property type="protein sequence ID" value="AHX71783.1"/>
    <property type="molecule type" value="Genomic_DNA"/>
</dbReference>
<evidence type="ECO:0000256" key="1">
    <source>
        <dbReference type="ARBA" id="ARBA00022729"/>
    </source>
</evidence>
<dbReference type="Proteomes" id="UP001182304">
    <property type="component" value="Unassembled WGS sequence"/>
</dbReference>
<keyword evidence="1 3" id="KW-0732">Signal</keyword>
<evidence type="ECO:0000313" key="5">
    <source>
        <dbReference type="EMBL" id="AHX71781.1"/>
    </source>
</evidence>
<feature type="chain" id="PRO_5015026092" evidence="3">
    <location>
        <begin position="24"/>
        <end position="193"/>
    </location>
</feature>
<dbReference type="Gene3D" id="3.30.910.20">
    <property type="entry name" value="Skp domain"/>
    <property type="match status" value="1"/>
</dbReference>
<reference evidence="12" key="4">
    <citation type="submission" date="2022-07" db="EMBL/GenBank/DDBJ databases">
        <title>Sequence of Pasteurella multocoda 17BRD-035.</title>
        <authorList>
            <person name="Roy Chowdhury P."/>
            <person name="Alhamami T."/>
            <person name="Trott D.J."/>
            <person name="Djordvevic S.P."/>
        </authorList>
    </citation>
    <scope>NUCLEOTIDE SEQUENCE</scope>
    <source>
        <strain evidence="12">17BRD-035</strain>
    </source>
</reference>
<gene>
    <name evidence="4" type="primary">skp</name>
    <name evidence="13" type="ORF">C2800_00255</name>
    <name evidence="11" type="ORF">NM948_10850</name>
    <name evidence="12" type="ORF">NQF69_03715</name>
</gene>
<comment type="similarity">
    <text evidence="2">Belongs to the skp family.</text>
</comment>
<dbReference type="GO" id="GO:0050821">
    <property type="term" value="P:protein stabilization"/>
    <property type="evidence" value="ECO:0007669"/>
    <property type="project" value="TreeGrafter"/>
</dbReference>
<dbReference type="OMA" id="ANIHVEG"/>
<dbReference type="KEGG" id="pmul:DR93_2106"/>
<dbReference type="PATRIC" id="fig|747.133.peg.1029"/>
<dbReference type="PANTHER" id="PTHR35089">
    <property type="entry name" value="CHAPERONE PROTEIN SKP"/>
    <property type="match status" value="1"/>
</dbReference>
<dbReference type="SMART" id="SM00935">
    <property type="entry name" value="OmpH"/>
    <property type="match status" value="1"/>
</dbReference>
<dbReference type="Pfam" id="PF03938">
    <property type="entry name" value="OmpH"/>
    <property type="match status" value="1"/>
</dbReference>
<evidence type="ECO:0000313" key="12">
    <source>
        <dbReference type="EMBL" id="MDT3451880.1"/>
    </source>
</evidence>
<evidence type="ECO:0000313" key="14">
    <source>
        <dbReference type="Proteomes" id="UP000540079"/>
    </source>
</evidence>
<evidence type="ECO:0000313" key="9">
    <source>
        <dbReference type="EMBL" id="AHX71785.1"/>
    </source>
</evidence>
<dbReference type="EMBL" id="KJ451456">
    <property type="protein sequence ID" value="AHX71781.1"/>
    <property type="molecule type" value="Genomic_DNA"/>
</dbReference>
<dbReference type="GO" id="GO:0005829">
    <property type="term" value="C:cytosol"/>
    <property type="evidence" value="ECO:0007669"/>
    <property type="project" value="TreeGrafter"/>
</dbReference>
<dbReference type="GO" id="GO:0051082">
    <property type="term" value="F:unfolded protein binding"/>
    <property type="evidence" value="ECO:0007669"/>
    <property type="project" value="InterPro"/>
</dbReference>
<feature type="signal peptide" evidence="3">
    <location>
        <begin position="1"/>
        <end position="23"/>
    </location>
</feature>
<dbReference type="EMBL" id="KJ451461">
    <property type="protein sequence ID" value="AHX71786.1"/>
    <property type="molecule type" value="Genomic_DNA"/>
</dbReference>
<dbReference type="InterPro" id="IPR005632">
    <property type="entry name" value="Chaperone_Skp"/>
</dbReference>
<dbReference type="PANTHER" id="PTHR35089:SF1">
    <property type="entry name" value="CHAPERONE PROTEIN SKP"/>
    <property type="match status" value="1"/>
</dbReference>
<dbReference type="SUPFAM" id="SSF111384">
    <property type="entry name" value="OmpH-like"/>
    <property type="match status" value="1"/>
</dbReference>
<dbReference type="EMBL" id="KJ451460">
    <property type="protein sequence ID" value="AHX71785.1"/>
    <property type="molecule type" value="Genomic_DNA"/>
</dbReference>
<dbReference type="Proteomes" id="UP000540079">
    <property type="component" value="Unassembled WGS sequence"/>
</dbReference>
<dbReference type="Proteomes" id="UP001145481">
    <property type="component" value="Unassembled WGS sequence"/>
</dbReference>
<evidence type="ECO:0000313" key="4">
    <source>
        <dbReference type="EMBL" id="AHX71780.1"/>
    </source>
</evidence>
<evidence type="ECO:0000313" key="13">
    <source>
        <dbReference type="EMBL" id="NNI77870.1"/>
    </source>
</evidence>
<sequence length="193" mass="21408">MKKAVKVTALSLALAFTSSLAMATENIAFISGDYLFQNHPDRKMVAEKLESEFKARVEKLTANKKSIDEKIAASQKKVEAKVAALQKDAPKLRSADIKKREEEINKLGNSEQEAINKLVTAHDEEVSKYQDDYAKREREETAKLVDSIQNAVNTVAREKNYTLVLNEGAVVFAADAKNITEDVLKVIPATQAK</sequence>
<dbReference type="AlphaFoldDB" id="A0A023SFY5"/>
<dbReference type="InterPro" id="IPR024930">
    <property type="entry name" value="Skp_dom_sf"/>
</dbReference>
<proteinExistence type="inferred from homology"/>
<name>A0A023SFY5_PASMD</name>
<dbReference type="EMBL" id="JANJHC010000031">
    <property type="protein sequence ID" value="MDA5624031.1"/>
    <property type="molecule type" value="Genomic_DNA"/>
</dbReference>
<dbReference type="RefSeq" id="WP_005719521.1">
    <property type="nucleotide sequence ID" value="NZ_AP025519.1"/>
</dbReference>
<dbReference type="SMR" id="A0A023SFY5"/>
<evidence type="ECO:0000256" key="2">
    <source>
        <dbReference type="PIRNR" id="PIRNR002094"/>
    </source>
</evidence>
<dbReference type="PIRSF" id="PIRSF002094">
    <property type="entry name" value="OMP26_Skp"/>
    <property type="match status" value="1"/>
</dbReference>
<protein>
    <submittedName>
        <fullName evidence="4 11">Outer membrane protein</fullName>
    </submittedName>
    <submittedName>
        <fullName evidence="13">Outer membrane p25</fullName>
    </submittedName>
</protein>
<reference evidence="13 14" key="2">
    <citation type="journal article" date="2018" name="Front. Microbiol.">
        <title>Genetic and Phylogenetic Characteristics of Pasteurella multocida Isolates From Different Host Species.</title>
        <authorList>
            <person name="Peng Z."/>
            <person name="Liang W."/>
            <person name="Wang F."/>
            <person name="Xu Z."/>
            <person name="Xie Z."/>
            <person name="Lian Z."/>
            <person name="Hua L."/>
            <person name="Zhou R."/>
            <person name="Chen H."/>
            <person name="Wu B."/>
        </authorList>
    </citation>
    <scope>NUCLEOTIDE SEQUENCE [LARGE SCALE GENOMIC DNA]</scope>
    <source>
        <strain evidence="13 14">HNA06</strain>
    </source>
</reference>
<evidence type="ECO:0000313" key="11">
    <source>
        <dbReference type="EMBL" id="MDA5624031.1"/>
    </source>
</evidence>
<evidence type="ECO:0000313" key="8">
    <source>
        <dbReference type="EMBL" id="AHX71784.1"/>
    </source>
</evidence>
<dbReference type="EMBL" id="PPVL01000001">
    <property type="protein sequence ID" value="NNI77870.1"/>
    <property type="molecule type" value="Genomic_DNA"/>
</dbReference>
<evidence type="ECO:0000313" key="7">
    <source>
        <dbReference type="EMBL" id="AHX71783.1"/>
    </source>
</evidence>
<dbReference type="EMBL" id="KJ451459">
    <property type="protein sequence ID" value="AHX71784.1"/>
    <property type="molecule type" value="Genomic_DNA"/>
</dbReference>
<dbReference type="GeneID" id="77207320"/>
<evidence type="ECO:0000313" key="10">
    <source>
        <dbReference type="EMBL" id="AHX71786.1"/>
    </source>
</evidence>
<reference evidence="4" key="1">
    <citation type="submission" date="2014-02" db="EMBL/GenBank/DDBJ databases">
        <title>Comparative sequence analysis of Skp protein of Pasteurella multocida strains.</title>
        <authorList>
            <person name="Mohanty N.N."/>
            <person name="Chacko N."/>
            <person name="Yogisharadhya R."/>
            <person name="Shivachandra S.B."/>
        </authorList>
    </citation>
    <scope>NUCLEOTIDE SEQUENCE</scope>
    <source>
        <strain evidence="4">IndPm113</strain>
        <strain evidence="5">IndPm115</strain>
        <strain evidence="6">IndPm116</strain>
        <strain evidence="7">IndPm167</strain>
        <strain evidence="8">IndPm176</strain>
        <strain evidence="9">IndPm219</strain>
        <strain evidence="10">IndPm224</strain>
    </source>
</reference>
<dbReference type="EMBL" id="JANIEN010000002">
    <property type="protein sequence ID" value="MDT3451880.1"/>
    <property type="molecule type" value="Genomic_DNA"/>
</dbReference>
<reference evidence="11" key="3">
    <citation type="submission" date="2022-07" db="EMBL/GenBank/DDBJ databases">
        <title>Genome-based characterization of novel serogroup A variants of Pasteurella multocida.</title>
        <authorList>
            <person name="Prajapati A."/>
            <person name="Yogisharadhya R."/>
            <person name="Mohanty N."/>
            <person name="Chanda M."/>
            <person name="Mendem S.K."/>
            <person name="Siddaramappa S."/>
            <person name="Shivachandra S.B."/>
        </authorList>
    </citation>
    <scope>NUCLEOTIDE SEQUENCE</scope>
    <source>
        <strain evidence="11">NIVEDIPm19</strain>
    </source>
</reference>
<accession>A0A023SFY5</accession>
<evidence type="ECO:0000256" key="3">
    <source>
        <dbReference type="SAM" id="SignalP"/>
    </source>
</evidence>
<evidence type="ECO:0000313" key="6">
    <source>
        <dbReference type="EMBL" id="AHX71782.1"/>
    </source>
</evidence>
<dbReference type="EMBL" id="KJ451455">
    <property type="protein sequence ID" value="AHX71780.1"/>
    <property type="molecule type" value="Genomic_DNA"/>
</dbReference>
<organism evidence="4">
    <name type="scientific">Pasteurella multocida</name>
    <dbReference type="NCBI Taxonomy" id="747"/>
    <lineage>
        <taxon>Bacteria</taxon>
        <taxon>Pseudomonadati</taxon>
        <taxon>Pseudomonadota</taxon>
        <taxon>Gammaproteobacteria</taxon>
        <taxon>Pasteurellales</taxon>
        <taxon>Pasteurellaceae</taxon>
        <taxon>Pasteurella</taxon>
    </lineage>
</organism>